<accession>A0A2T4U6N1</accession>
<comment type="caution">
    <text evidence="6">The sequence shown here is derived from an EMBL/GenBank/DDBJ whole genome shotgun (WGS) entry which is preliminary data.</text>
</comment>
<dbReference type="InterPro" id="IPR036388">
    <property type="entry name" value="WH-like_DNA-bd_sf"/>
</dbReference>
<organism evidence="6 7">
    <name type="scientific">Alkalicoccus saliphilus</name>
    <dbReference type="NCBI Taxonomy" id="200989"/>
    <lineage>
        <taxon>Bacteria</taxon>
        <taxon>Bacillati</taxon>
        <taxon>Bacillota</taxon>
        <taxon>Bacilli</taxon>
        <taxon>Bacillales</taxon>
        <taxon>Bacillaceae</taxon>
        <taxon>Alkalicoccus</taxon>
    </lineage>
</organism>
<dbReference type="PANTHER" id="PTHR30419:SF8">
    <property type="entry name" value="NITROGEN ASSIMILATION TRANSCRIPTIONAL ACTIVATOR-RELATED"/>
    <property type="match status" value="1"/>
</dbReference>
<dbReference type="RefSeq" id="WP_107584655.1">
    <property type="nucleotide sequence ID" value="NZ_PZJJ01000010.1"/>
</dbReference>
<dbReference type="InterPro" id="IPR005119">
    <property type="entry name" value="LysR_subst-bd"/>
</dbReference>
<evidence type="ECO:0000256" key="2">
    <source>
        <dbReference type="ARBA" id="ARBA00023015"/>
    </source>
</evidence>
<dbReference type="InterPro" id="IPR036390">
    <property type="entry name" value="WH_DNA-bd_sf"/>
</dbReference>
<dbReference type="SUPFAM" id="SSF53850">
    <property type="entry name" value="Periplasmic binding protein-like II"/>
    <property type="match status" value="1"/>
</dbReference>
<keyword evidence="4" id="KW-0804">Transcription</keyword>
<dbReference type="GO" id="GO:0005829">
    <property type="term" value="C:cytosol"/>
    <property type="evidence" value="ECO:0007669"/>
    <property type="project" value="TreeGrafter"/>
</dbReference>
<dbReference type="OrthoDB" id="9803735at2"/>
<dbReference type="PRINTS" id="PR00039">
    <property type="entry name" value="HTHLYSR"/>
</dbReference>
<dbReference type="CDD" id="cd05466">
    <property type="entry name" value="PBP2_LTTR_substrate"/>
    <property type="match status" value="1"/>
</dbReference>
<dbReference type="Proteomes" id="UP000240509">
    <property type="component" value="Unassembled WGS sequence"/>
</dbReference>
<gene>
    <name evidence="6" type="ORF">C6Y45_07685</name>
</gene>
<dbReference type="Pfam" id="PF03466">
    <property type="entry name" value="LysR_substrate"/>
    <property type="match status" value="1"/>
</dbReference>
<dbReference type="SUPFAM" id="SSF46785">
    <property type="entry name" value="Winged helix' DNA-binding domain"/>
    <property type="match status" value="1"/>
</dbReference>
<name>A0A2T4U6N1_9BACI</name>
<evidence type="ECO:0000313" key="6">
    <source>
        <dbReference type="EMBL" id="PTL39054.1"/>
    </source>
</evidence>
<reference evidence="6 7" key="1">
    <citation type="submission" date="2018-03" db="EMBL/GenBank/DDBJ databases">
        <title>Alkalicoccus saliphilus sp. nov., isolated from a mineral pool.</title>
        <authorList>
            <person name="Zhao B."/>
        </authorList>
    </citation>
    <scope>NUCLEOTIDE SEQUENCE [LARGE SCALE GENOMIC DNA]</scope>
    <source>
        <strain evidence="6 7">6AG</strain>
    </source>
</reference>
<sequence length="279" mass="31921">MNMQMLENFLIVAKEKSFSKAAETLFVSQPALSKQIKKLEESLGFSLFLRSSSGIKLTKKGEDFYQDVEPIYRTLQSMLVKHTQHSSIRLGSDPVLATYYYPDYIHQTSTETLQLTTIRDDSLDLLPLLETGEIDAAVVQDYPEHPWLFSTHLFTDIFYAAVPVDHPLAQWTSIPITECFRYTNLLPPAHTPMNKNIRKLIKTHGVAAPEFIEVSYHALAGFISQGYGISYLPSLMVEKIDYKGVVFIPLEDTPLKREMYLYTQQESVLLKLKRVLSKY</sequence>
<dbReference type="Pfam" id="PF00126">
    <property type="entry name" value="HTH_1"/>
    <property type="match status" value="1"/>
</dbReference>
<dbReference type="EMBL" id="PZJJ01000010">
    <property type="protein sequence ID" value="PTL39054.1"/>
    <property type="molecule type" value="Genomic_DNA"/>
</dbReference>
<keyword evidence="2" id="KW-0805">Transcription regulation</keyword>
<dbReference type="FunFam" id="1.10.10.10:FF:000001">
    <property type="entry name" value="LysR family transcriptional regulator"/>
    <property type="match status" value="1"/>
</dbReference>
<dbReference type="AlphaFoldDB" id="A0A2T4U6N1"/>
<dbReference type="InterPro" id="IPR050950">
    <property type="entry name" value="HTH-type_LysR_regulators"/>
</dbReference>
<keyword evidence="7" id="KW-1185">Reference proteome</keyword>
<evidence type="ECO:0000256" key="1">
    <source>
        <dbReference type="ARBA" id="ARBA00009437"/>
    </source>
</evidence>
<dbReference type="GO" id="GO:0003677">
    <property type="term" value="F:DNA binding"/>
    <property type="evidence" value="ECO:0007669"/>
    <property type="project" value="UniProtKB-KW"/>
</dbReference>
<feature type="domain" description="HTH lysR-type" evidence="5">
    <location>
        <begin position="1"/>
        <end position="58"/>
    </location>
</feature>
<dbReference type="Gene3D" id="1.10.10.10">
    <property type="entry name" value="Winged helix-like DNA-binding domain superfamily/Winged helix DNA-binding domain"/>
    <property type="match status" value="1"/>
</dbReference>
<keyword evidence="3" id="KW-0238">DNA-binding</keyword>
<evidence type="ECO:0000256" key="4">
    <source>
        <dbReference type="ARBA" id="ARBA00023163"/>
    </source>
</evidence>
<dbReference type="InterPro" id="IPR000847">
    <property type="entry name" value="LysR_HTH_N"/>
</dbReference>
<evidence type="ECO:0000256" key="3">
    <source>
        <dbReference type="ARBA" id="ARBA00023125"/>
    </source>
</evidence>
<dbReference type="GO" id="GO:0003700">
    <property type="term" value="F:DNA-binding transcription factor activity"/>
    <property type="evidence" value="ECO:0007669"/>
    <property type="project" value="InterPro"/>
</dbReference>
<proteinExistence type="inferred from homology"/>
<dbReference type="Gene3D" id="3.40.190.10">
    <property type="entry name" value="Periplasmic binding protein-like II"/>
    <property type="match status" value="2"/>
</dbReference>
<dbReference type="PROSITE" id="PS50931">
    <property type="entry name" value="HTH_LYSR"/>
    <property type="match status" value="1"/>
</dbReference>
<dbReference type="PANTHER" id="PTHR30419">
    <property type="entry name" value="HTH-TYPE TRANSCRIPTIONAL REGULATOR YBHD"/>
    <property type="match status" value="1"/>
</dbReference>
<protein>
    <recommendedName>
        <fullName evidence="5">HTH lysR-type domain-containing protein</fullName>
    </recommendedName>
</protein>
<evidence type="ECO:0000313" key="7">
    <source>
        <dbReference type="Proteomes" id="UP000240509"/>
    </source>
</evidence>
<evidence type="ECO:0000259" key="5">
    <source>
        <dbReference type="PROSITE" id="PS50931"/>
    </source>
</evidence>
<comment type="similarity">
    <text evidence="1">Belongs to the LysR transcriptional regulatory family.</text>
</comment>